<geneLocation type="plasmid" evidence="1">
    <name>pNK546-KPC</name>
</geneLocation>
<sequence>MIRCLRGVGIESATDIRLILLQDLSIHRNNRWTVPEASDGLNWSYPPQSFFFNARYQANMA</sequence>
<accession>A0A5P9WB20</accession>
<dbReference type="EMBL" id="MN433457">
    <property type="protein sequence ID" value="QFX78467.1"/>
    <property type="molecule type" value="Genomic_DNA"/>
</dbReference>
<proteinExistence type="predicted"/>
<keyword evidence="1" id="KW-0614">Plasmid</keyword>
<dbReference type="AlphaFoldDB" id="A0A5P9WB20"/>
<name>A0A5P9WB20_PSEAI</name>
<protein>
    <submittedName>
        <fullName evidence="1">Uncharacterized protein</fullName>
    </submittedName>
</protein>
<gene>
    <name evidence="1" type="ORF">pNK546KPC_0257</name>
</gene>
<evidence type="ECO:0000313" key="1">
    <source>
        <dbReference type="EMBL" id="QFX78467.1"/>
    </source>
</evidence>
<reference evidence="1" key="1">
    <citation type="submission" date="2019-09" db="EMBL/GenBank/DDBJ databases">
        <authorList>
            <person name="Li Z."/>
        </authorList>
    </citation>
    <scope>NUCLEOTIDE SEQUENCE</scope>
    <source>
        <strain evidence="1">PAB546</strain>
        <plasmid evidence="1">pNK546-KPC</plasmid>
    </source>
</reference>
<organism evidence="1">
    <name type="scientific">Pseudomonas aeruginosa</name>
    <dbReference type="NCBI Taxonomy" id="287"/>
    <lineage>
        <taxon>Bacteria</taxon>
        <taxon>Pseudomonadati</taxon>
        <taxon>Pseudomonadota</taxon>
        <taxon>Gammaproteobacteria</taxon>
        <taxon>Pseudomonadales</taxon>
        <taxon>Pseudomonadaceae</taxon>
        <taxon>Pseudomonas</taxon>
    </lineage>
</organism>